<keyword evidence="1" id="KW-0472">Membrane</keyword>
<keyword evidence="3" id="KW-1185">Reference proteome</keyword>
<feature type="transmembrane region" description="Helical" evidence="1">
    <location>
        <begin position="65"/>
        <end position="85"/>
    </location>
</feature>
<dbReference type="AlphaFoldDB" id="A0A7G9GQT7"/>
<evidence type="ECO:0000313" key="3">
    <source>
        <dbReference type="Proteomes" id="UP000515856"/>
    </source>
</evidence>
<name>A0A7G9GQT7_9FIRM</name>
<evidence type="ECO:0000256" key="1">
    <source>
        <dbReference type="SAM" id="Phobius"/>
    </source>
</evidence>
<sequence length="121" mass="14897">MTKKERDKLYKIIEIFHNKYYEVNERNISDFYKEIHVMFPTITQNDINWAFEKYLWKKEFKFKKLASILTMLFMLPLQLWAIKIIDVNGISLLFLLIPEIIAMFILAWFMMKEMIIEEKYK</sequence>
<feature type="transmembrane region" description="Helical" evidence="1">
    <location>
        <begin position="91"/>
        <end position="111"/>
    </location>
</feature>
<gene>
    <name evidence="2" type="ORF">H9Q80_04250</name>
</gene>
<organism evidence="2 3">
    <name type="scientific">[Eubacterium] hominis</name>
    <dbReference type="NCBI Taxonomy" id="2764325"/>
    <lineage>
        <taxon>Bacteria</taxon>
        <taxon>Bacillati</taxon>
        <taxon>Bacillota</taxon>
        <taxon>Erysipelotrichia</taxon>
        <taxon>Erysipelotrichales</taxon>
        <taxon>Erysipelotrichaceae</taxon>
        <taxon>Amedibacillus</taxon>
    </lineage>
</organism>
<proteinExistence type="predicted"/>
<dbReference type="KEGG" id="ehn:H9Q80_04250"/>
<dbReference type="EMBL" id="CP060636">
    <property type="protein sequence ID" value="QNM13169.1"/>
    <property type="molecule type" value="Genomic_DNA"/>
</dbReference>
<dbReference type="RefSeq" id="WP_002611058.1">
    <property type="nucleotide sequence ID" value="NZ_CP060636.1"/>
</dbReference>
<dbReference type="Proteomes" id="UP000515856">
    <property type="component" value="Chromosome"/>
</dbReference>
<keyword evidence="1" id="KW-0812">Transmembrane</keyword>
<reference evidence="2 3" key="1">
    <citation type="submission" date="2020-08" db="EMBL/GenBank/DDBJ databases">
        <authorList>
            <person name="Liu C."/>
            <person name="Sun Q."/>
        </authorList>
    </citation>
    <scope>NUCLEOTIDE SEQUENCE [LARGE SCALE GENOMIC DNA]</scope>
    <source>
        <strain evidence="2 3">NSJ-61</strain>
    </source>
</reference>
<keyword evidence="1" id="KW-1133">Transmembrane helix</keyword>
<protein>
    <submittedName>
        <fullName evidence="2">Uncharacterized protein</fullName>
    </submittedName>
</protein>
<evidence type="ECO:0000313" key="2">
    <source>
        <dbReference type="EMBL" id="QNM13169.1"/>
    </source>
</evidence>
<accession>A0A7G9GQT7</accession>